<comment type="caution">
    <text evidence="1">The sequence shown here is derived from an EMBL/GenBank/DDBJ whole genome shotgun (WGS) entry which is preliminary data.</text>
</comment>
<gene>
    <name evidence="1" type="ORF">SMN809_LOCUS56887</name>
</gene>
<evidence type="ECO:0000313" key="1">
    <source>
        <dbReference type="EMBL" id="CAF5004221.1"/>
    </source>
</evidence>
<name>A0A8S3DVG6_9BILA</name>
<organism evidence="1 2">
    <name type="scientific">Rotaria magnacalcarata</name>
    <dbReference type="NCBI Taxonomy" id="392030"/>
    <lineage>
        <taxon>Eukaryota</taxon>
        <taxon>Metazoa</taxon>
        <taxon>Spiralia</taxon>
        <taxon>Gnathifera</taxon>
        <taxon>Rotifera</taxon>
        <taxon>Eurotatoria</taxon>
        <taxon>Bdelloidea</taxon>
        <taxon>Philodinida</taxon>
        <taxon>Philodinidae</taxon>
        <taxon>Rotaria</taxon>
    </lineage>
</organism>
<sequence>MYTLTGVRIKKLSMCSYNVPSEVNWFRGRYFLTCGSYLYVINEQGEQLAEHNLQKLVDCPGALVT</sequence>
<reference evidence="1" key="1">
    <citation type="submission" date="2021-02" db="EMBL/GenBank/DDBJ databases">
        <authorList>
            <person name="Nowell W R."/>
        </authorList>
    </citation>
    <scope>NUCLEOTIDE SEQUENCE</scope>
</reference>
<accession>A0A8S3DVG6</accession>
<proteinExistence type="predicted"/>
<feature type="non-terminal residue" evidence="1">
    <location>
        <position position="65"/>
    </location>
</feature>
<dbReference type="AlphaFoldDB" id="A0A8S3DVG6"/>
<dbReference type="Proteomes" id="UP000676336">
    <property type="component" value="Unassembled WGS sequence"/>
</dbReference>
<dbReference type="EMBL" id="CAJOBI010205632">
    <property type="protein sequence ID" value="CAF5004221.1"/>
    <property type="molecule type" value="Genomic_DNA"/>
</dbReference>
<protein>
    <submittedName>
        <fullName evidence="1">Uncharacterized protein</fullName>
    </submittedName>
</protein>
<evidence type="ECO:0000313" key="2">
    <source>
        <dbReference type="Proteomes" id="UP000676336"/>
    </source>
</evidence>